<dbReference type="SUPFAM" id="SSF52317">
    <property type="entry name" value="Class I glutamine amidotransferase-like"/>
    <property type="match status" value="1"/>
</dbReference>
<dbReference type="InterPro" id="IPR002818">
    <property type="entry name" value="DJ-1/PfpI"/>
</dbReference>
<sequence>MAELSGKKILVLVNNQGVEQDELKVPAQKLRAAGAEVTVAAPESGEVKSLVGDWDLGETFPVDATISSVDDSDYDLLLLPGGTLNADSLRLDEDAQKIAKAFASSGRPVASICHGPWLLVETGLVDGKTLTSYQSVRTDVVNAGGNWVDEQVKVCPANGWTLITSRNPGDLDAFVGAIEDQLTA</sequence>
<evidence type="ECO:0000259" key="2">
    <source>
        <dbReference type="Pfam" id="PF01965"/>
    </source>
</evidence>
<accession>A0A3L9L0G3</accession>
<name>A0A3L9L0G3_9MICC</name>
<evidence type="ECO:0000313" key="4">
    <source>
        <dbReference type="Proteomes" id="UP000277871"/>
    </source>
</evidence>
<comment type="similarity">
    <text evidence="1">Belongs to the peptidase C56 family.</text>
</comment>
<keyword evidence="3" id="KW-0315">Glutamine amidotransferase</keyword>
<feature type="domain" description="DJ-1/PfpI" evidence="2">
    <location>
        <begin position="7"/>
        <end position="178"/>
    </location>
</feature>
<dbReference type="PANTHER" id="PTHR42733:SF12">
    <property type="entry name" value="PROTEINASE"/>
    <property type="match status" value="1"/>
</dbReference>
<dbReference type="NCBIfam" id="TIGR01382">
    <property type="entry name" value="PfpI"/>
    <property type="match status" value="1"/>
</dbReference>
<organism evidence="3 4">
    <name type="scientific">Kocuria tytonicola</name>
    <dbReference type="NCBI Taxonomy" id="2055946"/>
    <lineage>
        <taxon>Bacteria</taxon>
        <taxon>Bacillati</taxon>
        <taxon>Actinomycetota</taxon>
        <taxon>Actinomycetes</taxon>
        <taxon>Micrococcales</taxon>
        <taxon>Micrococcaceae</taxon>
        <taxon>Kocuria</taxon>
    </lineage>
</organism>
<dbReference type="EMBL" id="RDEX01000003">
    <property type="protein sequence ID" value="RLY91628.1"/>
    <property type="molecule type" value="Genomic_DNA"/>
</dbReference>
<comment type="caution">
    <text evidence="3">The sequence shown here is derived from an EMBL/GenBank/DDBJ whole genome shotgun (WGS) entry which is preliminary data.</text>
</comment>
<dbReference type="Gene3D" id="3.40.50.880">
    <property type="match status" value="1"/>
</dbReference>
<proteinExistence type="inferred from homology"/>
<dbReference type="Pfam" id="PF01965">
    <property type="entry name" value="DJ-1_PfpI"/>
    <property type="match status" value="1"/>
</dbReference>
<evidence type="ECO:0000313" key="3">
    <source>
        <dbReference type="EMBL" id="RLY91628.1"/>
    </source>
</evidence>
<dbReference type="CDD" id="cd03134">
    <property type="entry name" value="GATase1_PfpI_like"/>
    <property type="match status" value="1"/>
</dbReference>
<dbReference type="GO" id="GO:0016740">
    <property type="term" value="F:transferase activity"/>
    <property type="evidence" value="ECO:0007669"/>
    <property type="project" value="UniProtKB-KW"/>
</dbReference>
<dbReference type="PROSITE" id="PS51276">
    <property type="entry name" value="PEPTIDASE_C56_PFPI"/>
    <property type="match status" value="1"/>
</dbReference>
<dbReference type="InterPro" id="IPR006286">
    <property type="entry name" value="C56_PfpI-like"/>
</dbReference>
<keyword evidence="3" id="KW-0808">Transferase</keyword>
<reference evidence="3 4" key="1">
    <citation type="submission" date="2018-10" db="EMBL/GenBank/DDBJ databases">
        <title>Kocuria tytonicola, new bacteria from the preen glands of American barn owls (Tyto furcata).</title>
        <authorList>
            <person name="Braun M.S."/>
            <person name="Wang E."/>
            <person name="Zimmermann S."/>
            <person name="Boutin S."/>
            <person name="Wagner H."/>
            <person name="Wink M."/>
        </authorList>
    </citation>
    <scope>NUCLEOTIDE SEQUENCE [LARGE SCALE GENOMIC DNA]</scope>
    <source>
        <strain evidence="3 4">473</strain>
    </source>
</reference>
<gene>
    <name evidence="3" type="ORF">EAE32_10345</name>
</gene>
<protein>
    <submittedName>
        <fullName evidence="3">Type 1 glutamine amidotransferase</fullName>
    </submittedName>
</protein>
<keyword evidence="4" id="KW-1185">Reference proteome</keyword>
<dbReference type="AlphaFoldDB" id="A0A3L9L0G3"/>
<dbReference type="InterPro" id="IPR029062">
    <property type="entry name" value="Class_I_gatase-like"/>
</dbReference>
<dbReference type="Proteomes" id="UP000277871">
    <property type="component" value="Unassembled WGS sequence"/>
</dbReference>
<evidence type="ECO:0000256" key="1">
    <source>
        <dbReference type="ARBA" id="ARBA00008542"/>
    </source>
</evidence>
<dbReference type="PANTHER" id="PTHR42733">
    <property type="entry name" value="DJ-1 PROTEIN"/>
    <property type="match status" value="1"/>
</dbReference>
<dbReference type="RefSeq" id="WP_121865103.1">
    <property type="nucleotide sequence ID" value="NZ_RDEX01000003.1"/>
</dbReference>